<dbReference type="EMBL" id="AZMM01016071">
    <property type="protein sequence ID" value="ETJ29396.1"/>
    <property type="molecule type" value="Genomic_DNA"/>
</dbReference>
<protein>
    <submittedName>
        <fullName evidence="1">Uncharacterized protein</fullName>
    </submittedName>
</protein>
<accession>W1XGY7</accession>
<organism evidence="1">
    <name type="scientific">human gut metagenome</name>
    <dbReference type="NCBI Taxonomy" id="408170"/>
    <lineage>
        <taxon>unclassified sequences</taxon>
        <taxon>metagenomes</taxon>
        <taxon>organismal metagenomes</taxon>
    </lineage>
</organism>
<gene>
    <name evidence="1" type="ORF">Q604_UNBC16071G0002</name>
</gene>
<dbReference type="AlphaFoldDB" id="W1XGY7"/>
<comment type="caution">
    <text evidence="1">The sequence shown here is derived from an EMBL/GenBank/DDBJ whole genome shotgun (WGS) entry which is preliminary data.</text>
</comment>
<proteinExistence type="predicted"/>
<feature type="non-terminal residue" evidence="1">
    <location>
        <position position="1"/>
    </location>
</feature>
<evidence type="ECO:0000313" key="1">
    <source>
        <dbReference type="EMBL" id="ETJ29396.1"/>
    </source>
</evidence>
<name>W1XGY7_9ZZZZ</name>
<sequence length="38" mass="4146">EVENAIITMAVIKAFGVGKKSERYLGVVKKVVRGLKDV</sequence>
<reference evidence="1" key="1">
    <citation type="submission" date="2013-12" db="EMBL/GenBank/DDBJ databases">
        <title>A Varibaculum cambriense genome reconstructed from a premature infant gut community with otherwise low bacterial novelty that shifts toward anaerobic metabolism during the third week of life.</title>
        <authorList>
            <person name="Brown C.T."/>
            <person name="Sharon I."/>
            <person name="Thomas B.C."/>
            <person name="Castelle C.J."/>
            <person name="Morowitz M.J."/>
            <person name="Banfield J.F."/>
        </authorList>
    </citation>
    <scope>NUCLEOTIDE SEQUENCE</scope>
</reference>